<dbReference type="SUPFAM" id="SSF51556">
    <property type="entry name" value="Metallo-dependent hydrolases"/>
    <property type="match status" value="1"/>
</dbReference>
<dbReference type="GO" id="GO:0046872">
    <property type="term" value="F:metal ion binding"/>
    <property type="evidence" value="ECO:0007669"/>
    <property type="project" value="UniProtKB-KW"/>
</dbReference>
<evidence type="ECO:0000313" key="7">
    <source>
        <dbReference type="Proteomes" id="UP001302602"/>
    </source>
</evidence>
<dbReference type="InterPro" id="IPR001365">
    <property type="entry name" value="A_deaminase_dom"/>
</dbReference>
<feature type="region of interest" description="Disordered" evidence="4">
    <location>
        <begin position="128"/>
        <end position="147"/>
    </location>
</feature>
<keyword evidence="7" id="KW-1185">Reference proteome</keyword>
<evidence type="ECO:0000256" key="3">
    <source>
        <dbReference type="ARBA" id="ARBA00022801"/>
    </source>
</evidence>
<dbReference type="GO" id="GO:0004000">
    <property type="term" value="F:adenosine deaminase activity"/>
    <property type="evidence" value="ECO:0007669"/>
    <property type="project" value="TreeGrafter"/>
</dbReference>
<organism evidence="6 7">
    <name type="scientific">Parathielavia appendiculata</name>
    <dbReference type="NCBI Taxonomy" id="2587402"/>
    <lineage>
        <taxon>Eukaryota</taxon>
        <taxon>Fungi</taxon>
        <taxon>Dikarya</taxon>
        <taxon>Ascomycota</taxon>
        <taxon>Pezizomycotina</taxon>
        <taxon>Sordariomycetes</taxon>
        <taxon>Sordariomycetidae</taxon>
        <taxon>Sordariales</taxon>
        <taxon>Chaetomiaceae</taxon>
        <taxon>Parathielavia</taxon>
    </lineage>
</organism>
<dbReference type="PANTHER" id="PTHR11409">
    <property type="entry name" value="ADENOSINE DEAMINASE"/>
    <property type="match status" value="1"/>
</dbReference>
<dbReference type="Pfam" id="PF00962">
    <property type="entry name" value="A_deaminase"/>
    <property type="match status" value="1"/>
</dbReference>
<comment type="caution">
    <text evidence="6">The sequence shown here is derived from an EMBL/GenBank/DDBJ whole genome shotgun (WGS) entry which is preliminary data.</text>
</comment>
<evidence type="ECO:0000256" key="2">
    <source>
        <dbReference type="ARBA" id="ARBA00022723"/>
    </source>
</evidence>
<sequence>MTLAILPGPSDLTVPPTVIPHAENLRALLLVECSPRVRRKNYIVNRPFSQITSSAVTRIAATRGNLWKGSFAETWADPTAWMRLTPTKMFRKFRKSPNKRSRTFSPFEKNEQLAKKLVVGDGVVEERAQVESEQPKQDGTIVAPPTGMPVEVQGSAFVEDMGQYEPELPQQDDVMAVPHTDKTPEVPGGDAGKDGSKVVPEQPKQDDPAIDKVLEVPEHFLCDLRDVLGKCQVSLETPFELSGELDGKLVSYSEDKVKEYDILRQRGTLHEGSLGFDYACTKKASKTEIAANEVLQHLKKNDIARFYNKRDTERTGYGGQKHKRFYGDHFLSNVDLIEQTQLFALCQAMPKGAHLHIHFNANLVPSFLLGIAKDQERMFIWSDTPLVHAEAFHLCRIQFSIMNEAAVKERGRGNPFDATYGKGQVMQFKQFLKAYPGEEEAALDWLQRKLVFQEEEAHNLLQTQTGAWEKFNARTQMMKGLFNYETAYRKYTQQCLKEFAAENIQYAEIRPNFMSSNQVWKDDGSYRIDNVGIMRLIIEEYEKFQNGENGEDGENGKKGHKRDVVKGLKVIYCTPRSFDEKQVREALLQCFQFKMDKRFSKYIAGFDLVGEEGEGKPLKFFRKQFLQFQALCKAANTEIPFLFHCGETLDIGTDTDGNLMDALLLGAKRIGHGFALPRHPYVMAKMKQRNVCVEVCPISNEILGLTPRISGHSAYSLLANNVPCTISTDNGTLFRCVHIALF</sequence>
<protein>
    <submittedName>
        <fullName evidence="6">Metallo-dependent hydrolase</fullName>
    </submittedName>
</protein>
<evidence type="ECO:0000256" key="1">
    <source>
        <dbReference type="ARBA" id="ARBA00001947"/>
    </source>
</evidence>
<dbReference type="EMBL" id="MU853224">
    <property type="protein sequence ID" value="KAK4127284.1"/>
    <property type="molecule type" value="Genomic_DNA"/>
</dbReference>
<dbReference type="InterPro" id="IPR032466">
    <property type="entry name" value="Metal_Hydrolase"/>
</dbReference>
<dbReference type="GO" id="GO:0006154">
    <property type="term" value="P:adenosine catabolic process"/>
    <property type="evidence" value="ECO:0007669"/>
    <property type="project" value="TreeGrafter"/>
</dbReference>
<dbReference type="Gene3D" id="3.20.20.140">
    <property type="entry name" value="Metal-dependent hydrolases"/>
    <property type="match status" value="1"/>
</dbReference>
<dbReference type="AlphaFoldDB" id="A0AAN6Z7M8"/>
<dbReference type="GeneID" id="87831865"/>
<dbReference type="RefSeq" id="XP_062651055.1">
    <property type="nucleotide sequence ID" value="XM_062795096.1"/>
</dbReference>
<keyword evidence="3 6" id="KW-0378">Hydrolase</keyword>
<evidence type="ECO:0000313" key="6">
    <source>
        <dbReference type="EMBL" id="KAK4127284.1"/>
    </source>
</evidence>
<reference evidence="6" key="2">
    <citation type="submission" date="2023-05" db="EMBL/GenBank/DDBJ databases">
        <authorList>
            <consortium name="Lawrence Berkeley National Laboratory"/>
            <person name="Steindorff A."/>
            <person name="Hensen N."/>
            <person name="Bonometti L."/>
            <person name="Westerberg I."/>
            <person name="Brannstrom I.O."/>
            <person name="Guillou S."/>
            <person name="Cros-Aarteil S."/>
            <person name="Calhoun S."/>
            <person name="Haridas S."/>
            <person name="Kuo A."/>
            <person name="Mondo S."/>
            <person name="Pangilinan J."/>
            <person name="Riley R."/>
            <person name="Labutti K."/>
            <person name="Andreopoulos B."/>
            <person name="Lipzen A."/>
            <person name="Chen C."/>
            <person name="Yanf M."/>
            <person name="Daum C."/>
            <person name="Ng V."/>
            <person name="Clum A."/>
            <person name="Ohm R."/>
            <person name="Martin F."/>
            <person name="Silar P."/>
            <person name="Natvig D."/>
            <person name="Lalanne C."/>
            <person name="Gautier V."/>
            <person name="Ament-Velasquez S.L."/>
            <person name="Kruys A."/>
            <person name="Hutchinson M.I."/>
            <person name="Powell A.J."/>
            <person name="Barry K."/>
            <person name="Miller A.N."/>
            <person name="Grigoriev I.V."/>
            <person name="Debuchy R."/>
            <person name="Gladieux P."/>
            <person name="Thoren M.H."/>
            <person name="Johannesson H."/>
        </authorList>
    </citation>
    <scope>NUCLEOTIDE SEQUENCE</scope>
    <source>
        <strain evidence="6">CBS 731.68</strain>
    </source>
</reference>
<feature type="region of interest" description="Disordered" evidence="4">
    <location>
        <begin position="178"/>
        <end position="205"/>
    </location>
</feature>
<reference evidence="6" key="1">
    <citation type="journal article" date="2023" name="Mol. Phylogenet. Evol.">
        <title>Genome-scale phylogeny and comparative genomics of the fungal order Sordariales.</title>
        <authorList>
            <person name="Hensen N."/>
            <person name="Bonometti L."/>
            <person name="Westerberg I."/>
            <person name="Brannstrom I.O."/>
            <person name="Guillou S."/>
            <person name="Cros-Aarteil S."/>
            <person name="Calhoun S."/>
            <person name="Haridas S."/>
            <person name="Kuo A."/>
            <person name="Mondo S."/>
            <person name="Pangilinan J."/>
            <person name="Riley R."/>
            <person name="LaButti K."/>
            <person name="Andreopoulos B."/>
            <person name="Lipzen A."/>
            <person name="Chen C."/>
            <person name="Yan M."/>
            <person name="Daum C."/>
            <person name="Ng V."/>
            <person name="Clum A."/>
            <person name="Steindorff A."/>
            <person name="Ohm R.A."/>
            <person name="Martin F."/>
            <person name="Silar P."/>
            <person name="Natvig D.O."/>
            <person name="Lalanne C."/>
            <person name="Gautier V."/>
            <person name="Ament-Velasquez S.L."/>
            <person name="Kruys A."/>
            <person name="Hutchinson M.I."/>
            <person name="Powell A.J."/>
            <person name="Barry K."/>
            <person name="Miller A.N."/>
            <person name="Grigoriev I.V."/>
            <person name="Debuchy R."/>
            <person name="Gladieux P."/>
            <person name="Hiltunen Thoren M."/>
            <person name="Johannesson H."/>
        </authorList>
    </citation>
    <scope>NUCLEOTIDE SEQUENCE</scope>
    <source>
        <strain evidence="6">CBS 731.68</strain>
    </source>
</reference>
<dbReference type="PANTHER" id="PTHR11409:SF37">
    <property type="entry name" value="ADENOSINE DEAMINASE DOMAIN-CONTAINING PROTEIN"/>
    <property type="match status" value="1"/>
</dbReference>
<accession>A0AAN6Z7M8</accession>
<evidence type="ECO:0000259" key="5">
    <source>
        <dbReference type="Pfam" id="PF00962"/>
    </source>
</evidence>
<dbReference type="Proteomes" id="UP001302602">
    <property type="component" value="Unassembled WGS sequence"/>
</dbReference>
<name>A0AAN6Z7M8_9PEZI</name>
<gene>
    <name evidence="6" type="ORF">N657DRAFT_661463</name>
</gene>
<comment type="cofactor">
    <cofactor evidence="1">
        <name>Zn(2+)</name>
        <dbReference type="ChEBI" id="CHEBI:29105"/>
    </cofactor>
</comment>
<evidence type="ECO:0000256" key="4">
    <source>
        <dbReference type="SAM" id="MobiDB-lite"/>
    </source>
</evidence>
<proteinExistence type="predicted"/>
<dbReference type="GO" id="GO:0046103">
    <property type="term" value="P:inosine biosynthetic process"/>
    <property type="evidence" value="ECO:0007669"/>
    <property type="project" value="TreeGrafter"/>
</dbReference>
<feature type="domain" description="Adenosine deaminase" evidence="5">
    <location>
        <begin position="455"/>
        <end position="735"/>
    </location>
</feature>
<keyword evidence="2" id="KW-0479">Metal-binding</keyword>
<dbReference type="InterPro" id="IPR006330">
    <property type="entry name" value="Ado/ade_deaminase"/>
</dbReference>